<dbReference type="PANTHER" id="PTHR30582">
    <property type="entry name" value="L,D-TRANSPEPTIDASE"/>
    <property type="match status" value="1"/>
</dbReference>
<evidence type="ECO:0000256" key="5">
    <source>
        <dbReference type="ARBA" id="ARBA00023315"/>
    </source>
</evidence>
<keyword evidence="6 7" id="KW-0961">Cell wall biogenesis/degradation</keyword>
<dbReference type="Gene3D" id="2.60.40.3710">
    <property type="match status" value="1"/>
</dbReference>
<dbReference type="GO" id="GO:0071555">
    <property type="term" value="P:cell wall organization"/>
    <property type="evidence" value="ECO:0007669"/>
    <property type="project" value="UniProtKB-UniRule"/>
</dbReference>
<evidence type="ECO:0000256" key="6">
    <source>
        <dbReference type="ARBA" id="ARBA00023316"/>
    </source>
</evidence>
<dbReference type="Gene3D" id="2.60.40.3780">
    <property type="match status" value="1"/>
</dbReference>
<dbReference type="InterPro" id="IPR005490">
    <property type="entry name" value="LD_TPept_cat_dom"/>
</dbReference>
<dbReference type="AlphaFoldDB" id="A0A940WBM3"/>
<dbReference type="Pfam" id="PF17964">
    <property type="entry name" value="Big_10"/>
    <property type="match status" value="1"/>
</dbReference>
<comment type="caution">
    <text evidence="9">The sequence shown here is derived from an EMBL/GenBank/DDBJ whole genome shotgun (WGS) entry which is preliminary data.</text>
</comment>
<organism evidence="9 10">
    <name type="scientific">Microbispora oryzae</name>
    <dbReference type="NCBI Taxonomy" id="2806554"/>
    <lineage>
        <taxon>Bacteria</taxon>
        <taxon>Bacillati</taxon>
        <taxon>Actinomycetota</taxon>
        <taxon>Actinomycetes</taxon>
        <taxon>Streptosporangiales</taxon>
        <taxon>Streptosporangiaceae</taxon>
        <taxon>Microbispora</taxon>
    </lineage>
</organism>
<dbReference type="PROSITE" id="PS52029">
    <property type="entry name" value="LD_TPASE"/>
    <property type="match status" value="1"/>
</dbReference>
<dbReference type="CDD" id="cd13432">
    <property type="entry name" value="LDT_IgD_like_2"/>
    <property type="match status" value="1"/>
</dbReference>
<evidence type="ECO:0000256" key="1">
    <source>
        <dbReference type="ARBA" id="ARBA00004752"/>
    </source>
</evidence>
<dbReference type="InterPro" id="IPR050979">
    <property type="entry name" value="LD-transpeptidase"/>
</dbReference>
<dbReference type="InterPro" id="IPR038063">
    <property type="entry name" value="Transpep_catalytic_dom"/>
</dbReference>
<keyword evidence="2" id="KW-0808">Transferase</keyword>
<dbReference type="PROSITE" id="PS51257">
    <property type="entry name" value="PROKAR_LIPOPROTEIN"/>
    <property type="match status" value="1"/>
</dbReference>
<dbReference type="GO" id="GO:0005576">
    <property type="term" value="C:extracellular region"/>
    <property type="evidence" value="ECO:0007669"/>
    <property type="project" value="TreeGrafter"/>
</dbReference>
<dbReference type="InterPro" id="IPR041280">
    <property type="entry name" value="Big_10"/>
</dbReference>
<dbReference type="GO" id="GO:0071972">
    <property type="term" value="F:peptidoglycan L,D-transpeptidase activity"/>
    <property type="evidence" value="ECO:0007669"/>
    <property type="project" value="TreeGrafter"/>
</dbReference>
<dbReference type="GO" id="GO:0016746">
    <property type="term" value="F:acyltransferase activity"/>
    <property type="evidence" value="ECO:0007669"/>
    <property type="project" value="UniProtKB-KW"/>
</dbReference>
<dbReference type="GO" id="GO:0008360">
    <property type="term" value="P:regulation of cell shape"/>
    <property type="evidence" value="ECO:0007669"/>
    <property type="project" value="UniProtKB-UniRule"/>
</dbReference>
<keyword evidence="10" id="KW-1185">Reference proteome</keyword>
<dbReference type="GO" id="GO:0018104">
    <property type="term" value="P:peptidoglycan-protein cross-linking"/>
    <property type="evidence" value="ECO:0007669"/>
    <property type="project" value="TreeGrafter"/>
</dbReference>
<feature type="domain" description="L,D-TPase catalytic" evidence="8">
    <location>
        <begin position="234"/>
        <end position="360"/>
    </location>
</feature>
<name>A0A940WBM3_9ACTN</name>
<comment type="pathway">
    <text evidence="1 7">Cell wall biogenesis; peptidoglycan biosynthesis.</text>
</comment>
<gene>
    <name evidence="9" type="ORF">JOL79_01560</name>
</gene>
<keyword evidence="4 7" id="KW-0573">Peptidoglycan synthesis</keyword>
<keyword evidence="5" id="KW-0012">Acyltransferase</keyword>
<reference evidence="9" key="1">
    <citation type="submission" date="2021-02" db="EMBL/GenBank/DDBJ databases">
        <title>Draft genome sequence of Microbispora sp. RL4-1S isolated from rice leaves in Thailand.</title>
        <authorList>
            <person name="Muangham S."/>
            <person name="Duangmal K."/>
        </authorList>
    </citation>
    <scope>NUCLEOTIDE SEQUENCE</scope>
    <source>
        <strain evidence="9">RL4-1S</strain>
    </source>
</reference>
<evidence type="ECO:0000256" key="2">
    <source>
        <dbReference type="ARBA" id="ARBA00022679"/>
    </source>
</evidence>
<protein>
    <submittedName>
        <fullName evidence="9">L,D-transpeptidase family protein</fullName>
    </submittedName>
</protein>
<evidence type="ECO:0000256" key="7">
    <source>
        <dbReference type="PROSITE-ProRule" id="PRU01373"/>
    </source>
</evidence>
<dbReference type="Gene3D" id="2.40.440.10">
    <property type="entry name" value="L,D-transpeptidase catalytic domain-like"/>
    <property type="match status" value="1"/>
</dbReference>
<sequence length="397" mass="43483">MRGTDVRAGAGALALLVLTTGCSALGGGSDAERRDDRTAISVTPLDGARDLAPEQPITVAVVSGRLTQVTVRAGGQPVPGLFSPDHTQWRSQRVMAPGLSYSVEARATGPGGAADRTVRFTTRRADKTFGIASLLPNKQDTGLTVGVGMPIMITFSQPVTDRVSIERNLVIQASRPIDGAWHWYDNKNVVFRPREYWPAHTKVKFTARLAGIRGADGVYGKQDYTREFEIGRSQISTADTRTHYMKIERDGKPFKNWPISAGMGDVYRHYTTSGIHLAMSREDVTVMTSPDAGPGQAGYYQTTVYNSVRISNSGEYVHGAPWSVGDQGNSNVSHGCVNLSPERAKWFKDNTLIGDPVIVTGTPRKLEPTNGWGHWQESWVDWLKWSRLRDAPADRLT</sequence>
<proteinExistence type="predicted"/>
<evidence type="ECO:0000256" key="3">
    <source>
        <dbReference type="ARBA" id="ARBA00022960"/>
    </source>
</evidence>
<evidence type="ECO:0000313" key="10">
    <source>
        <dbReference type="Proteomes" id="UP000674234"/>
    </source>
</evidence>
<dbReference type="EMBL" id="JAFCNB010000001">
    <property type="protein sequence ID" value="MBP2702485.1"/>
    <property type="molecule type" value="Genomic_DNA"/>
</dbReference>
<dbReference type="PANTHER" id="PTHR30582:SF2">
    <property type="entry name" value="L,D-TRANSPEPTIDASE YCIB-RELATED"/>
    <property type="match status" value="1"/>
</dbReference>
<feature type="active site" description="Nucleophile" evidence="7">
    <location>
        <position position="336"/>
    </location>
</feature>
<dbReference type="Pfam" id="PF03734">
    <property type="entry name" value="YkuD"/>
    <property type="match status" value="1"/>
</dbReference>
<evidence type="ECO:0000256" key="4">
    <source>
        <dbReference type="ARBA" id="ARBA00022984"/>
    </source>
</evidence>
<dbReference type="CDD" id="cd16913">
    <property type="entry name" value="YkuD_like"/>
    <property type="match status" value="1"/>
</dbReference>
<evidence type="ECO:0000259" key="8">
    <source>
        <dbReference type="PROSITE" id="PS52029"/>
    </source>
</evidence>
<dbReference type="SUPFAM" id="SSF141523">
    <property type="entry name" value="L,D-transpeptidase catalytic domain-like"/>
    <property type="match status" value="1"/>
</dbReference>
<dbReference type="Proteomes" id="UP000674234">
    <property type="component" value="Unassembled WGS sequence"/>
</dbReference>
<feature type="active site" description="Proton donor/acceptor" evidence="7">
    <location>
        <position position="318"/>
    </location>
</feature>
<evidence type="ECO:0000313" key="9">
    <source>
        <dbReference type="EMBL" id="MBP2702485.1"/>
    </source>
</evidence>
<keyword evidence="3 7" id="KW-0133">Cell shape</keyword>
<accession>A0A940WBM3</accession>